<dbReference type="EMBL" id="ON624112">
    <property type="protein sequence ID" value="UTQ78266.1"/>
    <property type="molecule type" value="Genomic_DNA"/>
</dbReference>
<dbReference type="InterPro" id="IPR047987">
    <property type="entry name" value="Gp19-like_virus"/>
</dbReference>
<keyword evidence="3" id="KW-1185">Reference proteome</keyword>
<proteinExistence type="predicted"/>
<organism evidence="2 3">
    <name type="scientific">Aeromonas phage Aer_P220</name>
    <dbReference type="NCBI Taxonomy" id="2951227"/>
    <lineage>
        <taxon>Viruses</taxon>
        <taxon>Duplodnaviria</taxon>
        <taxon>Heunggongvirae</taxon>
        <taxon>Uroviricota</taxon>
        <taxon>Caudoviricetes</taxon>
        <taxon>Autographivirales</taxon>
        <taxon>Autographivirales incertae sedis</taxon>
        <taxon>Yinyavirus</taxon>
        <taxon>Yinyavirus AerP220</taxon>
    </lineage>
</organism>
<accession>A0A9E7NLU4</accession>
<dbReference type="InterPro" id="IPR054762">
    <property type="entry name" value="Gp19_RNaseH-like"/>
</dbReference>
<dbReference type="InterPro" id="IPR027417">
    <property type="entry name" value="P-loop_NTPase"/>
</dbReference>
<protein>
    <submittedName>
        <fullName evidence="2">Terminase large subunit</fullName>
    </submittedName>
</protein>
<dbReference type="Pfam" id="PF22530">
    <property type="entry name" value="Terminase-T7_RNaseH-like"/>
    <property type="match status" value="1"/>
</dbReference>
<reference evidence="2" key="1">
    <citation type="submission" date="2022-05" db="EMBL/GenBank/DDBJ databases">
        <authorList>
            <person name="Tikunov A."/>
            <person name="Kozlova Y."/>
            <person name="Morozova V."/>
            <person name="Jdeed G."/>
            <person name="Bardasheva A."/>
            <person name="Tikunova N."/>
        </authorList>
    </citation>
    <scope>NUCLEOTIDE SEQUENCE</scope>
</reference>
<name>A0A9E7NLU4_9CAUD</name>
<dbReference type="Gene3D" id="3.40.50.300">
    <property type="entry name" value="P-loop containing nucleotide triphosphate hydrolases"/>
    <property type="match status" value="1"/>
</dbReference>
<feature type="domain" description="Terminase large subunit ribonuclease H-like" evidence="1">
    <location>
        <begin position="386"/>
        <end position="497"/>
    </location>
</feature>
<evidence type="ECO:0000313" key="2">
    <source>
        <dbReference type="EMBL" id="UTQ78266.1"/>
    </source>
</evidence>
<sequence>MRRINRGDKKAQLDMWQELETLRETFPYTKEGLFLFASHVLDKTIVGSPTLNPVQMDILDYLCFGGKYLGIMAQRGQAKTTLAAIVCAFTLMHLPHYRILVFSQNGKRAKEIAGWVIKIFYAIEVLDLLLPDTYAGDRSSIEAFDVHWCFRGDDKSPSVACYSIESGAQGARADLILADDVESLQNSRTSVMREWLMEQSLEFESINQYGRIIYLGTPQSSESIYNMLPSRGYNVRIWPGRYPTPDQLDYYGPRLAPLLRKHLEANPELQHGGGLDGTLGKPTCPEMYDEETLQEKEIRQGLAKFMLQFMLHTGMSDKDRFKLKLENFIVANFNGDEGPVMPVWLSAPSSIWPNAPRFGSRAQDKFYFAAPQSYQFRKFDKTVMYIDPAGGGSRSQDEMAYSIVSLLGTYIYVREVDGVAGGYAEVDLMKLVTAAKTHKVDLVCVEKNYGNGAHMAMLKPLFEKHYPHCRLEEEQVSGQKELRVIDTLEPLLGQHRLVITQQAITRDYQSIQRFPADVKLTYSCFYQMAHMTSDRGCLRHDDRVESLAGACRQVVQFVDYDQARSEAQRVKADGEKFMNTMANPEGYVHYVLSGGDFNNYQSSNKRANSLSKFARLN</sequence>
<evidence type="ECO:0000313" key="3">
    <source>
        <dbReference type="Proteomes" id="UP001060037"/>
    </source>
</evidence>
<dbReference type="NCBIfam" id="NF033889">
    <property type="entry name" value="termin_lrg_T7"/>
    <property type="match status" value="1"/>
</dbReference>
<evidence type="ECO:0000259" key="1">
    <source>
        <dbReference type="Pfam" id="PF22530"/>
    </source>
</evidence>
<dbReference type="Proteomes" id="UP001060037">
    <property type="component" value="Segment"/>
</dbReference>